<evidence type="ECO:0000256" key="6">
    <source>
        <dbReference type="ARBA" id="ARBA00023235"/>
    </source>
</evidence>
<keyword evidence="4" id="KW-0799">Topoisomerase</keyword>
<keyword evidence="5" id="KW-0238">DNA-binding</keyword>
<dbReference type="AlphaFoldDB" id="A0A1R3XGD5"/>
<protein>
    <recommendedName>
        <fullName evidence="3">DNA topoisomerase</fullName>
        <ecNumber evidence="3">5.6.2.1</ecNumber>
    </recommendedName>
</protein>
<dbReference type="InterPro" id="IPR011010">
    <property type="entry name" value="DNA_brk_join_enz"/>
</dbReference>
<dbReference type="InterPro" id="IPR001631">
    <property type="entry name" value="TopoI"/>
</dbReference>
<evidence type="ECO:0000256" key="2">
    <source>
        <dbReference type="ARBA" id="ARBA00006645"/>
    </source>
</evidence>
<dbReference type="EMBL" id="FTPR01000003">
    <property type="protein sequence ID" value="SIT90336.1"/>
    <property type="molecule type" value="Genomic_DNA"/>
</dbReference>
<feature type="domain" description="DNA topoisomerase I catalytic core eukaryotic-type" evidence="7">
    <location>
        <begin position="88"/>
        <end position="249"/>
    </location>
</feature>
<dbReference type="Gene3D" id="3.30.66.10">
    <property type="entry name" value="DNA topoisomerase I domain"/>
    <property type="match status" value="1"/>
</dbReference>
<dbReference type="EC" id="5.6.2.1" evidence="3"/>
<evidence type="ECO:0000259" key="7">
    <source>
        <dbReference type="Pfam" id="PF01028"/>
    </source>
</evidence>
<organism evidence="9 10">
    <name type="scientific">Yoonia rosea</name>
    <dbReference type="NCBI Taxonomy" id="287098"/>
    <lineage>
        <taxon>Bacteria</taxon>
        <taxon>Pseudomonadati</taxon>
        <taxon>Pseudomonadota</taxon>
        <taxon>Alphaproteobacteria</taxon>
        <taxon>Rhodobacterales</taxon>
        <taxon>Paracoccaceae</taxon>
        <taxon>Yoonia</taxon>
    </lineage>
</organism>
<dbReference type="OrthoDB" id="9778962at2"/>
<dbReference type="InterPro" id="IPR049331">
    <property type="entry name" value="Top1B_N_bact"/>
</dbReference>
<comment type="catalytic activity">
    <reaction evidence="1">
        <text>ATP-independent breakage of single-stranded DNA, followed by passage and rejoining.</text>
        <dbReference type="EC" id="5.6.2.1"/>
    </reaction>
</comment>
<dbReference type="InterPro" id="IPR013500">
    <property type="entry name" value="TopoI_cat_euk"/>
</dbReference>
<dbReference type="GO" id="GO:0003677">
    <property type="term" value="F:DNA binding"/>
    <property type="evidence" value="ECO:0007669"/>
    <property type="project" value="UniProtKB-KW"/>
</dbReference>
<dbReference type="Pfam" id="PF21338">
    <property type="entry name" value="Top1B_N_bact"/>
    <property type="match status" value="1"/>
</dbReference>
<dbReference type="SUPFAM" id="SSF55869">
    <property type="entry name" value="DNA topoisomerase I domain"/>
    <property type="match status" value="1"/>
</dbReference>
<dbReference type="STRING" id="287098.SAMN05421665_3070"/>
<evidence type="ECO:0000256" key="5">
    <source>
        <dbReference type="ARBA" id="ARBA00023125"/>
    </source>
</evidence>
<proteinExistence type="inferred from homology"/>
<keyword evidence="6 9" id="KW-0413">Isomerase</keyword>
<dbReference type="Gene3D" id="3.90.15.10">
    <property type="entry name" value="Topoisomerase I, Chain A, domain 3"/>
    <property type="match status" value="1"/>
</dbReference>
<name>A0A1R3XGD5_9RHOB</name>
<gene>
    <name evidence="9" type="ORF">SAMN05421665_3070</name>
</gene>
<sequence>MSAAALVYYPDTEPGYGRRRCGRGFSYLDLDGTLLRDDDIRERLKSLAVPPAYTDVWYCPDPLGHLQATGRDARARKQYLYHPAWTATQARAKFDGLAEFGACLPRLRRRLQRDLGAEPGTRDYALAAAVTLIDRTAMRLGSPQYAEENGSYGALTLREKHLDVVGSEIKLHYDAKGGKEVHQQMKDPKLASILEDMTDLPGRTVLTWVDDAGAAQTLTSGALNSYIAEAAALEGATAKSFRTWIGSCAAFAVACDGSATITQMAAAAADVLHNTPTIARNSYIHPAIIDLAGRPVPDFEPVTTSGLRVAEQQLLGFLQDV</sequence>
<accession>A0A1R3XGD5</accession>
<comment type="similarity">
    <text evidence="2">Belongs to the type IB topoisomerase family.</text>
</comment>
<dbReference type="PROSITE" id="PS52038">
    <property type="entry name" value="TOPO_IB_2"/>
    <property type="match status" value="1"/>
</dbReference>
<dbReference type="RefSeq" id="WP_076660770.1">
    <property type="nucleotide sequence ID" value="NZ_FTPR01000003.1"/>
</dbReference>
<dbReference type="InterPro" id="IPR035447">
    <property type="entry name" value="DNA_topo_I_N_sf"/>
</dbReference>
<evidence type="ECO:0000259" key="8">
    <source>
        <dbReference type="Pfam" id="PF21338"/>
    </source>
</evidence>
<evidence type="ECO:0000256" key="4">
    <source>
        <dbReference type="ARBA" id="ARBA00023029"/>
    </source>
</evidence>
<dbReference type="GO" id="GO:0006265">
    <property type="term" value="P:DNA topological change"/>
    <property type="evidence" value="ECO:0007669"/>
    <property type="project" value="InterPro"/>
</dbReference>
<dbReference type="PRINTS" id="PR00416">
    <property type="entry name" value="EUTPISMRASEI"/>
</dbReference>
<dbReference type="InterPro" id="IPR014711">
    <property type="entry name" value="TopoI_cat_a-hlx-sub_euk"/>
</dbReference>
<evidence type="ECO:0000256" key="1">
    <source>
        <dbReference type="ARBA" id="ARBA00000213"/>
    </source>
</evidence>
<keyword evidence="10" id="KW-1185">Reference proteome</keyword>
<dbReference type="GO" id="GO:0003917">
    <property type="term" value="F:DNA topoisomerase type I (single strand cut, ATP-independent) activity"/>
    <property type="evidence" value="ECO:0007669"/>
    <property type="project" value="UniProtKB-EC"/>
</dbReference>
<feature type="domain" description="DNA topoisomerase IB N-terminal" evidence="8">
    <location>
        <begin position="24"/>
        <end position="72"/>
    </location>
</feature>
<evidence type="ECO:0000313" key="10">
    <source>
        <dbReference type="Proteomes" id="UP000186997"/>
    </source>
</evidence>
<dbReference type="SUPFAM" id="SSF56349">
    <property type="entry name" value="DNA breaking-rejoining enzymes"/>
    <property type="match status" value="1"/>
</dbReference>
<reference evidence="10" key="1">
    <citation type="submission" date="2017-01" db="EMBL/GenBank/DDBJ databases">
        <authorList>
            <person name="Varghese N."/>
            <person name="Submissions S."/>
        </authorList>
    </citation>
    <scope>NUCLEOTIDE SEQUENCE [LARGE SCALE GENOMIC DNA]</scope>
    <source>
        <strain evidence="10">DSM 29591</strain>
    </source>
</reference>
<dbReference type="Pfam" id="PF01028">
    <property type="entry name" value="Topoisom_I"/>
    <property type="match status" value="1"/>
</dbReference>
<evidence type="ECO:0000313" key="9">
    <source>
        <dbReference type="EMBL" id="SIT90336.1"/>
    </source>
</evidence>
<dbReference type="Gene3D" id="1.10.132.120">
    <property type="match status" value="1"/>
</dbReference>
<evidence type="ECO:0000256" key="3">
    <source>
        <dbReference type="ARBA" id="ARBA00012891"/>
    </source>
</evidence>
<dbReference type="Proteomes" id="UP000186997">
    <property type="component" value="Unassembled WGS sequence"/>
</dbReference>